<keyword evidence="3" id="KW-1185">Reference proteome</keyword>
<dbReference type="PANTHER" id="PTHR39336:SF1">
    <property type="entry name" value="PYRIDOXAMINE PHOSPHATE OXIDASE FAMILY PROTEIN (AFU_ORTHOLOGUE AFUA_6G11440)"/>
    <property type="match status" value="1"/>
</dbReference>
<sequence>MGKQFKGFEDSHIKFVGEQHMYFVGTAGPEGRVNISPKGMDSLRILTPNRLIWLNVTGSGNETAGHLALKNRMTVMWCSYTTRPVIMRAYGTARTIHPRDDDWAGLADQLPDLLGARQIYDMDVEMVQTSCGYAVPFMDFREDRPVLRKWAEDKGPDGIADYWETRNQTTIDGYPTGIVDP</sequence>
<dbReference type="AlphaFoldDB" id="A0A037ZJ51"/>
<proteinExistence type="predicted"/>
<dbReference type="OrthoDB" id="115989at2"/>
<dbReference type="EMBL" id="JFKE01000004">
    <property type="protein sequence ID" value="KAJ55582.1"/>
    <property type="molecule type" value="Genomic_DNA"/>
</dbReference>
<feature type="domain" description="Pyridoxamine 5'-phosphate oxidase N-terminal" evidence="1">
    <location>
        <begin position="12"/>
        <end position="130"/>
    </location>
</feature>
<reference evidence="2 3" key="1">
    <citation type="submission" date="2014-03" db="EMBL/GenBank/DDBJ databases">
        <title>Draft Genome Sequence of Actibacterium mucosum KCTC 23349, a Marine Alphaproteobacterium with Complex Ionic Requirements Isolated from Mediterranean Seawater at Malvarrosa Beach, Valencia, Spain.</title>
        <authorList>
            <person name="Arahal D.R."/>
            <person name="Shao Z."/>
            <person name="Lai Q."/>
            <person name="Pujalte M.J."/>
        </authorList>
    </citation>
    <scope>NUCLEOTIDE SEQUENCE [LARGE SCALE GENOMIC DNA]</scope>
    <source>
        <strain evidence="2 3">KCTC 23349</strain>
    </source>
</reference>
<dbReference type="Gene3D" id="2.30.110.10">
    <property type="entry name" value="Electron Transport, Fmn-binding Protein, Chain A"/>
    <property type="match status" value="1"/>
</dbReference>
<evidence type="ECO:0000313" key="2">
    <source>
        <dbReference type="EMBL" id="KAJ55582.1"/>
    </source>
</evidence>
<gene>
    <name evidence="2" type="ORF">ACMU_12880</name>
</gene>
<dbReference type="Proteomes" id="UP000026249">
    <property type="component" value="Unassembled WGS sequence"/>
</dbReference>
<dbReference type="RefSeq" id="WP_035259449.1">
    <property type="nucleotide sequence ID" value="NZ_JFKE01000004.1"/>
</dbReference>
<dbReference type="SUPFAM" id="SSF50475">
    <property type="entry name" value="FMN-binding split barrel"/>
    <property type="match status" value="1"/>
</dbReference>
<comment type="caution">
    <text evidence="2">The sequence shown here is derived from an EMBL/GenBank/DDBJ whole genome shotgun (WGS) entry which is preliminary data.</text>
</comment>
<dbReference type="InterPro" id="IPR012349">
    <property type="entry name" value="Split_barrel_FMN-bd"/>
</dbReference>
<evidence type="ECO:0000259" key="1">
    <source>
        <dbReference type="Pfam" id="PF01243"/>
    </source>
</evidence>
<protein>
    <submittedName>
        <fullName evidence="2">Pyridoxamine 5'-phosphate oxidase</fullName>
    </submittedName>
</protein>
<organism evidence="2 3">
    <name type="scientific">Actibacterium mucosum KCTC 23349</name>
    <dbReference type="NCBI Taxonomy" id="1454373"/>
    <lineage>
        <taxon>Bacteria</taxon>
        <taxon>Pseudomonadati</taxon>
        <taxon>Pseudomonadota</taxon>
        <taxon>Alphaproteobacteria</taxon>
        <taxon>Rhodobacterales</taxon>
        <taxon>Roseobacteraceae</taxon>
        <taxon>Actibacterium</taxon>
    </lineage>
</organism>
<evidence type="ECO:0000313" key="3">
    <source>
        <dbReference type="Proteomes" id="UP000026249"/>
    </source>
</evidence>
<dbReference type="Pfam" id="PF01243">
    <property type="entry name" value="PNPOx_N"/>
    <property type="match status" value="1"/>
</dbReference>
<dbReference type="PANTHER" id="PTHR39336">
    <property type="entry name" value="PYRIDOXAMINE PHOSPHATE OXIDASE FAMILY PROTEIN (AFU_ORTHOLOGUE AFUA_6G11440)"/>
    <property type="match status" value="1"/>
</dbReference>
<accession>A0A037ZJ51</accession>
<name>A0A037ZJ51_9RHOB</name>
<dbReference type="STRING" id="1454373.ACMU_12880"/>
<dbReference type="InterPro" id="IPR011576">
    <property type="entry name" value="Pyridox_Oxase_N"/>
</dbReference>